<dbReference type="KEGG" id="asz:ASN_3148"/>
<dbReference type="CDD" id="cd13445">
    <property type="entry name" value="CDI_inhibitor_EC869_like"/>
    <property type="match status" value="1"/>
</dbReference>
<sequence length="183" mass="21036">MSDAKVRVRKARAHLIRTRKYIAVISMDTRGGSFFSTTGWSTFIDHKDANPEWIGENLRKALETSRDYVVEWGEYPLPREKNLEEDKKSFPVYMDFWTRVQEKYGFKDWREAQTKSALVFANWECEQTDQIRFSASRGRGTSHSAWSTNENQGKVFHVSINASDEALGAVALQALDACQPNYA</sequence>
<name>A0A0U5F0W9_9PROT</name>
<accession>A0A0U5F0W9</accession>
<reference evidence="2" key="1">
    <citation type="submission" date="2014-09" db="EMBL/GenBank/DDBJ databases">
        <authorList>
            <person name="Illeghems K.G."/>
        </authorList>
    </citation>
    <scope>NUCLEOTIDE SEQUENCE [LARGE SCALE GENOMIC DNA]</scope>
    <source>
        <strain evidence="2">108B</strain>
    </source>
</reference>
<dbReference type="AlphaFoldDB" id="A0A0U5F0W9"/>
<organism evidence="1 2">
    <name type="scientific">Acetobacter senegalensis</name>
    <dbReference type="NCBI Taxonomy" id="446692"/>
    <lineage>
        <taxon>Bacteria</taxon>
        <taxon>Pseudomonadati</taxon>
        <taxon>Pseudomonadota</taxon>
        <taxon>Alphaproteobacteria</taxon>
        <taxon>Acetobacterales</taxon>
        <taxon>Acetobacteraceae</taxon>
        <taxon>Acetobacter</taxon>
    </lineage>
</organism>
<dbReference type="SUPFAM" id="SSF160207">
    <property type="entry name" value="NMB0488-like"/>
    <property type="match status" value="1"/>
</dbReference>
<dbReference type="Pfam" id="PF07262">
    <property type="entry name" value="CdiI"/>
    <property type="match status" value="1"/>
</dbReference>
<dbReference type="InterPro" id="IPR037891">
    <property type="entry name" value="Cdil-like_sf"/>
</dbReference>
<protein>
    <recommendedName>
        <fullName evidence="3">DUF1436 family protein</fullName>
    </recommendedName>
</protein>
<dbReference type="InterPro" id="IPR009888">
    <property type="entry name" value="CdiI_Proteobact"/>
</dbReference>
<evidence type="ECO:0000313" key="1">
    <source>
        <dbReference type="EMBL" id="CEF42391.1"/>
    </source>
</evidence>
<dbReference type="RefSeq" id="WP_157765194.1">
    <property type="nucleotide sequence ID" value="NZ_LN606600.1"/>
</dbReference>
<proteinExistence type="predicted"/>
<gene>
    <name evidence="1" type="ORF">ASN_3148</name>
</gene>
<evidence type="ECO:0008006" key="3">
    <source>
        <dbReference type="Google" id="ProtNLM"/>
    </source>
</evidence>
<dbReference type="Gene3D" id="3.40.1590.10">
    <property type="entry name" value="NMB0488-like"/>
    <property type="match status" value="1"/>
</dbReference>
<dbReference type="GeneID" id="34784109"/>
<dbReference type="Proteomes" id="UP000056109">
    <property type="component" value="Chromosome I"/>
</dbReference>
<dbReference type="EMBL" id="LN606600">
    <property type="protein sequence ID" value="CEF42391.1"/>
    <property type="molecule type" value="Genomic_DNA"/>
</dbReference>
<keyword evidence="2" id="KW-1185">Reference proteome</keyword>
<dbReference type="PATRIC" id="fig|446692.3.peg.3320"/>
<evidence type="ECO:0000313" key="2">
    <source>
        <dbReference type="Proteomes" id="UP000056109"/>
    </source>
</evidence>